<dbReference type="Proteomes" id="UP000198287">
    <property type="component" value="Unassembled WGS sequence"/>
</dbReference>
<dbReference type="InterPro" id="IPR011029">
    <property type="entry name" value="DEATH-like_dom_sf"/>
</dbReference>
<dbReference type="PROSITE" id="PS50209">
    <property type="entry name" value="CARD"/>
    <property type="match status" value="1"/>
</dbReference>
<dbReference type="EMBL" id="LNIX01000003">
    <property type="protein sequence ID" value="OXA57285.1"/>
    <property type="molecule type" value="Genomic_DNA"/>
</dbReference>
<comment type="caution">
    <text evidence="3">The sequence shown here is derived from an EMBL/GenBank/DDBJ whole genome shotgun (WGS) entry which is preliminary data.</text>
</comment>
<protein>
    <submittedName>
        <fullName evidence="3">Death domain-containing protein CRADD</fullName>
    </submittedName>
</protein>
<dbReference type="Pfam" id="PF00619">
    <property type="entry name" value="CARD"/>
    <property type="match status" value="1"/>
</dbReference>
<dbReference type="Gene3D" id="1.10.533.10">
    <property type="entry name" value="Death Domain, Fas"/>
    <property type="match status" value="2"/>
</dbReference>
<dbReference type="GO" id="GO:0070513">
    <property type="term" value="F:death domain binding"/>
    <property type="evidence" value="ECO:0007669"/>
    <property type="project" value="InterPro"/>
</dbReference>
<dbReference type="OMA" id="GHEWAIF"/>
<dbReference type="CDD" id="cd01670">
    <property type="entry name" value="Death"/>
    <property type="match status" value="1"/>
</dbReference>
<organism evidence="3 4">
    <name type="scientific">Folsomia candida</name>
    <name type="common">Springtail</name>
    <dbReference type="NCBI Taxonomy" id="158441"/>
    <lineage>
        <taxon>Eukaryota</taxon>
        <taxon>Metazoa</taxon>
        <taxon>Ecdysozoa</taxon>
        <taxon>Arthropoda</taxon>
        <taxon>Hexapoda</taxon>
        <taxon>Collembola</taxon>
        <taxon>Entomobryomorpha</taxon>
        <taxon>Isotomoidea</taxon>
        <taxon>Isotomidae</taxon>
        <taxon>Proisotominae</taxon>
        <taxon>Folsomia</taxon>
    </lineage>
</organism>
<evidence type="ECO:0000313" key="3">
    <source>
        <dbReference type="EMBL" id="OXA57285.1"/>
    </source>
</evidence>
<dbReference type="GO" id="GO:0042981">
    <property type="term" value="P:regulation of apoptotic process"/>
    <property type="evidence" value="ECO:0007669"/>
    <property type="project" value="InterPro"/>
</dbReference>
<dbReference type="PANTHER" id="PTHR15034:SF5">
    <property type="entry name" value="DEATH DOMAIN-CONTAINING PROTEIN CRADD"/>
    <property type="match status" value="1"/>
</dbReference>
<evidence type="ECO:0000259" key="2">
    <source>
        <dbReference type="PROSITE" id="PS50209"/>
    </source>
</evidence>
<proteinExistence type="predicted"/>
<dbReference type="AlphaFoldDB" id="A0A226EHZ5"/>
<dbReference type="GO" id="GO:0002020">
    <property type="term" value="F:protease binding"/>
    <property type="evidence" value="ECO:0007669"/>
    <property type="project" value="InterPro"/>
</dbReference>
<keyword evidence="4" id="KW-1185">Reference proteome</keyword>
<accession>A0A226EHZ5</accession>
<dbReference type="PROSITE" id="PS50017">
    <property type="entry name" value="DEATH_DOMAIN"/>
    <property type="match status" value="1"/>
</dbReference>
<dbReference type="GO" id="GO:0007165">
    <property type="term" value="P:signal transduction"/>
    <property type="evidence" value="ECO:0007669"/>
    <property type="project" value="InterPro"/>
</dbReference>
<dbReference type="InterPro" id="IPR037939">
    <property type="entry name" value="CRADD"/>
</dbReference>
<feature type="domain" description="Death" evidence="1">
    <location>
        <begin position="135"/>
        <end position="206"/>
    </location>
</feature>
<name>A0A226EHZ5_FOLCA</name>
<dbReference type="InterPro" id="IPR001315">
    <property type="entry name" value="CARD"/>
</dbReference>
<dbReference type="Pfam" id="PF00531">
    <property type="entry name" value="Death"/>
    <property type="match status" value="1"/>
</dbReference>
<sequence length="220" mass="25386">MNSTMNHTDRKKLQKNYVKLVNDVKYYQVSAYLISKFVLDLRMDAEIKSAKTEQEQMGKLLGILQTRGEHSFKHFVAALKTSSPWLADELDVDVEVKSEKPYEILEKIQICDVSIADFIPEVRRTLEKSPTVCRNWRTVANSMRLHHTTIQDIEENNRFRTSNAIYDVLQHWVDECGNQKATFGSLIDILQTERMAFAADEVEKLWIKLSSTNAPSCQLS</sequence>
<dbReference type="InterPro" id="IPR000488">
    <property type="entry name" value="Death_dom"/>
</dbReference>
<dbReference type="SUPFAM" id="SSF47986">
    <property type="entry name" value="DEATH domain"/>
    <property type="match status" value="2"/>
</dbReference>
<gene>
    <name evidence="3" type="ORF">Fcan01_08355</name>
</gene>
<evidence type="ECO:0000313" key="4">
    <source>
        <dbReference type="Proteomes" id="UP000198287"/>
    </source>
</evidence>
<reference evidence="3 4" key="1">
    <citation type="submission" date="2015-12" db="EMBL/GenBank/DDBJ databases">
        <title>The genome of Folsomia candida.</title>
        <authorList>
            <person name="Faddeeva A."/>
            <person name="Derks M.F."/>
            <person name="Anvar Y."/>
            <person name="Smit S."/>
            <person name="Van Straalen N."/>
            <person name="Roelofs D."/>
        </authorList>
    </citation>
    <scope>NUCLEOTIDE SEQUENCE [LARGE SCALE GENOMIC DNA]</scope>
    <source>
        <strain evidence="3 4">VU population</strain>
        <tissue evidence="3">Whole body</tissue>
    </source>
</reference>
<dbReference type="OrthoDB" id="10031931at2759"/>
<dbReference type="PANTHER" id="PTHR15034">
    <property type="entry name" value="DEATH DOMAIN-CONTAINING PROTEIN CRADD"/>
    <property type="match status" value="1"/>
</dbReference>
<evidence type="ECO:0000259" key="1">
    <source>
        <dbReference type="PROSITE" id="PS50017"/>
    </source>
</evidence>
<feature type="domain" description="CARD" evidence="2">
    <location>
        <begin position="5"/>
        <end position="94"/>
    </location>
</feature>
<dbReference type="CDD" id="cd01671">
    <property type="entry name" value="CARD"/>
    <property type="match status" value="1"/>
</dbReference>